<accession>A0ABQ9G7C5</accession>
<keyword evidence="2" id="KW-1185">Reference proteome</keyword>
<dbReference type="EMBL" id="JARBHB010000014">
    <property type="protein sequence ID" value="KAJ8868359.1"/>
    <property type="molecule type" value="Genomic_DNA"/>
</dbReference>
<evidence type="ECO:0000313" key="1">
    <source>
        <dbReference type="EMBL" id="KAJ8868359.1"/>
    </source>
</evidence>
<reference evidence="1 2" key="1">
    <citation type="submission" date="2023-02" db="EMBL/GenBank/DDBJ databases">
        <title>LHISI_Scaffold_Assembly.</title>
        <authorList>
            <person name="Stuart O.P."/>
            <person name="Cleave R."/>
            <person name="Magrath M.J.L."/>
            <person name="Mikheyev A.S."/>
        </authorList>
    </citation>
    <scope>NUCLEOTIDE SEQUENCE [LARGE SCALE GENOMIC DNA]</scope>
    <source>
        <strain evidence="1">Daus_M_001</strain>
        <tissue evidence="1">Leg muscle</tissue>
    </source>
</reference>
<name>A0ABQ9G7C5_9NEOP</name>
<proteinExistence type="predicted"/>
<evidence type="ECO:0000313" key="2">
    <source>
        <dbReference type="Proteomes" id="UP001159363"/>
    </source>
</evidence>
<organism evidence="1 2">
    <name type="scientific">Dryococelus australis</name>
    <dbReference type="NCBI Taxonomy" id="614101"/>
    <lineage>
        <taxon>Eukaryota</taxon>
        <taxon>Metazoa</taxon>
        <taxon>Ecdysozoa</taxon>
        <taxon>Arthropoda</taxon>
        <taxon>Hexapoda</taxon>
        <taxon>Insecta</taxon>
        <taxon>Pterygota</taxon>
        <taxon>Neoptera</taxon>
        <taxon>Polyneoptera</taxon>
        <taxon>Phasmatodea</taxon>
        <taxon>Verophasmatodea</taxon>
        <taxon>Anareolatae</taxon>
        <taxon>Phasmatidae</taxon>
        <taxon>Eurycanthinae</taxon>
        <taxon>Dryococelus</taxon>
    </lineage>
</organism>
<comment type="caution">
    <text evidence="1">The sequence shown here is derived from an EMBL/GenBank/DDBJ whole genome shotgun (WGS) entry which is preliminary data.</text>
</comment>
<gene>
    <name evidence="1" type="ORF">PR048_029875</name>
</gene>
<dbReference type="Proteomes" id="UP001159363">
    <property type="component" value="Chromosome 13"/>
</dbReference>
<sequence>MANLKIRFASSEVICDLFSPILTMDVNSDQVKTKTKLLVSKYPKDLDADDLNEEILHMKSVQGIMFHSKKDPLMFLNTIYEKKLEVIFVNLCTGIKLFLHDSSNRIYCYLPARFHTIPVTVSTATFQHDSSNSIYCYLSARFQ</sequence>
<protein>
    <submittedName>
        <fullName evidence="1">Uncharacterized protein</fullName>
    </submittedName>
</protein>